<organism evidence="2 3">
    <name type="scientific">Trichinella papuae</name>
    <dbReference type="NCBI Taxonomy" id="268474"/>
    <lineage>
        <taxon>Eukaryota</taxon>
        <taxon>Metazoa</taxon>
        <taxon>Ecdysozoa</taxon>
        <taxon>Nematoda</taxon>
        <taxon>Enoplea</taxon>
        <taxon>Dorylaimia</taxon>
        <taxon>Trichinellida</taxon>
        <taxon>Trichinellidae</taxon>
        <taxon>Trichinella</taxon>
    </lineage>
</organism>
<reference evidence="2 3" key="1">
    <citation type="submission" date="2015-01" db="EMBL/GenBank/DDBJ databases">
        <title>Evolution of Trichinella species and genotypes.</title>
        <authorList>
            <person name="Korhonen P.K."/>
            <person name="Edoardo P."/>
            <person name="Giuseppe L.R."/>
            <person name="Gasser R.B."/>
        </authorList>
    </citation>
    <scope>NUCLEOTIDE SEQUENCE [LARGE SCALE GENOMIC DNA]</scope>
    <source>
        <strain evidence="2">ISS1980</strain>
    </source>
</reference>
<sequence length="107" mass="11814">MNSFFGSDLRSSSCVRSSSAVPELLVIQDDHSGHNAHNSQSSERHRVRGTNAPPPINSSHRFSILYRIRILLFRCKHALYCNIGSTVMPLEEDEVCGSAAALDKSTK</sequence>
<dbReference type="AlphaFoldDB" id="A0A0V1MU41"/>
<comment type="caution">
    <text evidence="2">The sequence shown here is derived from an EMBL/GenBank/DDBJ whole genome shotgun (WGS) entry which is preliminary data.</text>
</comment>
<gene>
    <name evidence="2" type="ORF">T10_12218</name>
</gene>
<name>A0A0V1MU41_9BILA</name>
<evidence type="ECO:0000313" key="2">
    <source>
        <dbReference type="EMBL" id="KRZ75045.1"/>
    </source>
</evidence>
<dbReference type="Proteomes" id="UP000054843">
    <property type="component" value="Unassembled WGS sequence"/>
</dbReference>
<feature type="region of interest" description="Disordered" evidence="1">
    <location>
        <begin position="29"/>
        <end position="55"/>
    </location>
</feature>
<protein>
    <submittedName>
        <fullName evidence="2">Uncharacterized protein</fullName>
    </submittedName>
</protein>
<accession>A0A0V1MU41</accession>
<proteinExistence type="predicted"/>
<keyword evidence="3" id="KW-1185">Reference proteome</keyword>
<evidence type="ECO:0000313" key="3">
    <source>
        <dbReference type="Proteomes" id="UP000054843"/>
    </source>
</evidence>
<dbReference type="EMBL" id="JYDO01000043">
    <property type="protein sequence ID" value="KRZ75045.1"/>
    <property type="molecule type" value="Genomic_DNA"/>
</dbReference>
<evidence type="ECO:0000256" key="1">
    <source>
        <dbReference type="SAM" id="MobiDB-lite"/>
    </source>
</evidence>